<dbReference type="Pfam" id="PF01594">
    <property type="entry name" value="AI-2E_transport"/>
    <property type="match status" value="1"/>
</dbReference>
<dbReference type="AlphaFoldDB" id="A0A2P8HBG8"/>
<evidence type="ECO:0000256" key="3">
    <source>
        <dbReference type="ARBA" id="ARBA00022692"/>
    </source>
</evidence>
<dbReference type="InterPro" id="IPR002549">
    <property type="entry name" value="AI-2E-like"/>
</dbReference>
<evidence type="ECO:0000256" key="6">
    <source>
        <dbReference type="SAM" id="Phobius"/>
    </source>
</evidence>
<dbReference type="PANTHER" id="PTHR21716">
    <property type="entry name" value="TRANSMEMBRANE PROTEIN"/>
    <property type="match status" value="1"/>
</dbReference>
<keyword evidence="4 6" id="KW-1133">Transmembrane helix</keyword>
<proteinExistence type="inferred from homology"/>
<comment type="similarity">
    <text evidence="2">Belongs to the autoinducer-2 exporter (AI-2E) (TC 2.A.86) family.</text>
</comment>
<feature type="transmembrane region" description="Helical" evidence="6">
    <location>
        <begin position="223"/>
        <end position="246"/>
    </location>
</feature>
<comment type="subcellular location">
    <subcellularLocation>
        <location evidence="1">Membrane</location>
        <topology evidence="1">Multi-pass membrane protein</topology>
    </subcellularLocation>
</comment>
<feature type="transmembrane region" description="Helical" evidence="6">
    <location>
        <begin position="62"/>
        <end position="91"/>
    </location>
</feature>
<dbReference type="PANTHER" id="PTHR21716:SF68">
    <property type="entry name" value="TRANSPORT PROTEIN YTVI-RELATED"/>
    <property type="match status" value="1"/>
</dbReference>
<feature type="transmembrane region" description="Helical" evidence="6">
    <location>
        <begin position="278"/>
        <end position="304"/>
    </location>
</feature>
<evidence type="ECO:0000313" key="8">
    <source>
        <dbReference type="Proteomes" id="UP000242310"/>
    </source>
</evidence>
<dbReference type="RefSeq" id="WP_106589236.1">
    <property type="nucleotide sequence ID" value="NZ_PYAV01000010.1"/>
</dbReference>
<evidence type="ECO:0000256" key="2">
    <source>
        <dbReference type="ARBA" id="ARBA00009773"/>
    </source>
</evidence>
<dbReference type="EMBL" id="PYAV01000010">
    <property type="protein sequence ID" value="PSL43566.1"/>
    <property type="molecule type" value="Genomic_DNA"/>
</dbReference>
<evidence type="ECO:0000256" key="1">
    <source>
        <dbReference type="ARBA" id="ARBA00004141"/>
    </source>
</evidence>
<feature type="transmembrane region" description="Helical" evidence="6">
    <location>
        <begin position="168"/>
        <end position="189"/>
    </location>
</feature>
<dbReference type="NCBIfam" id="TIGR02872">
    <property type="entry name" value="spore_ytvI"/>
    <property type="match status" value="1"/>
</dbReference>
<accession>A0A2P8HBG8</accession>
<feature type="transmembrane region" description="Helical" evidence="6">
    <location>
        <begin position="7"/>
        <end position="26"/>
    </location>
</feature>
<keyword evidence="8" id="KW-1185">Reference proteome</keyword>
<reference evidence="7 8" key="1">
    <citation type="submission" date="2018-03" db="EMBL/GenBank/DDBJ databases">
        <title>Genomic Encyclopedia of Type Strains, Phase III (KMG-III): the genomes of soil and plant-associated and newly described type strains.</title>
        <authorList>
            <person name="Whitman W."/>
        </authorList>
    </citation>
    <scope>NUCLEOTIDE SEQUENCE [LARGE SCALE GENOMIC DNA]</scope>
    <source>
        <strain evidence="7 8">CGMCC 1.07653</strain>
    </source>
</reference>
<feature type="transmembrane region" description="Helical" evidence="6">
    <location>
        <begin position="252"/>
        <end position="271"/>
    </location>
</feature>
<evidence type="ECO:0000256" key="5">
    <source>
        <dbReference type="ARBA" id="ARBA00023136"/>
    </source>
</evidence>
<dbReference type="GO" id="GO:0016020">
    <property type="term" value="C:membrane"/>
    <property type="evidence" value="ECO:0007669"/>
    <property type="project" value="UniProtKB-SubCell"/>
</dbReference>
<organism evidence="7 8">
    <name type="scientific">Salsuginibacillus halophilus</name>
    <dbReference type="NCBI Taxonomy" id="517424"/>
    <lineage>
        <taxon>Bacteria</taxon>
        <taxon>Bacillati</taxon>
        <taxon>Bacillota</taxon>
        <taxon>Bacilli</taxon>
        <taxon>Bacillales</taxon>
        <taxon>Bacillaceae</taxon>
        <taxon>Salsuginibacillus</taxon>
    </lineage>
</organism>
<dbReference type="InterPro" id="IPR014227">
    <property type="entry name" value="YtvI-like"/>
</dbReference>
<gene>
    <name evidence="7" type="ORF">B0H94_11042</name>
</gene>
<keyword evidence="3 6" id="KW-0812">Transmembrane</keyword>
<evidence type="ECO:0000313" key="7">
    <source>
        <dbReference type="EMBL" id="PSL43566.1"/>
    </source>
</evidence>
<name>A0A2P8HBG8_9BACI</name>
<keyword evidence="5 6" id="KW-0472">Membrane</keyword>
<dbReference type="OrthoDB" id="9774361at2"/>
<dbReference type="GO" id="GO:0055085">
    <property type="term" value="P:transmembrane transport"/>
    <property type="evidence" value="ECO:0007669"/>
    <property type="project" value="TreeGrafter"/>
</dbReference>
<feature type="transmembrane region" description="Helical" evidence="6">
    <location>
        <begin position="324"/>
        <end position="354"/>
    </location>
</feature>
<evidence type="ECO:0000256" key="4">
    <source>
        <dbReference type="ARBA" id="ARBA00022989"/>
    </source>
</evidence>
<protein>
    <submittedName>
        <fullName evidence="7">Sporulation integral membrane protein YtvI</fullName>
    </submittedName>
</protein>
<sequence>MTKQHAYILLRTAVVIGVSLLAAWLLGILFSISYPFLIGILLAWLLHPLVRTLKYRLHFHPALAAFMGLLTGLSALAAIITALSFLSVYGFQQLSERVPDWIETAADNLQNFFNDTIWPFWQEMTGLLDTLSPEQQATLEEGIAQLGTQLGGIFGQFGQSLADGVTQFALGFPSVFIGFIFTILAVYFLGKDWERLTSLVQRNVPDGLRERAKAFSLALRLRVFGFIRAQIILMMITTVIVLIGLFLLQVEYAFTLAVIVGIAEVIPYLGTGTILIPWFLYLFFTGDITFGLAIAVLYVVALVVRQTLEPKVLSFSLNLHPLGVLISMFTGLQLFGFIGLIIGPIVLVVLVILYDIGIFDDVYSFIKNGWKDEP</sequence>
<dbReference type="Proteomes" id="UP000242310">
    <property type="component" value="Unassembled WGS sequence"/>
</dbReference>
<comment type="caution">
    <text evidence="7">The sequence shown here is derived from an EMBL/GenBank/DDBJ whole genome shotgun (WGS) entry which is preliminary data.</text>
</comment>